<comment type="caution">
    <text evidence="7">The sequence shown here is derived from an EMBL/GenBank/DDBJ whole genome shotgun (WGS) entry which is preliminary data.</text>
</comment>
<dbReference type="Proteomes" id="UP000886005">
    <property type="component" value="Unassembled WGS sequence"/>
</dbReference>
<protein>
    <submittedName>
        <fullName evidence="7">Cytochrome c</fullName>
    </submittedName>
</protein>
<dbReference type="Pfam" id="PF13442">
    <property type="entry name" value="Cytochrome_CBB3"/>
    <property type="match status" value="1"/>
</dbReference>
<reference evidence="7" key="1">
    <citation type="journal article" date="2020" name="mSystems">
        <title>Genome- and Community-Level Interaction Insights into Carbon Utilization and Element Cycling Functions of Hydrothermarchaeota in Hydrothermal Sediment.</title>
        <authorList>
            <person name="Zhou Z."/>
            <person name="Liu Y."/>
            <person name="Xu W."/>
            <person name="Pan J."/>
            <person name="Luo Z.H."/>
            <person name="Li M."/>
        </authorList>
    </citation>
    <scope>NUCLEOTIDE SEQUENCE [LARGE SCALE GENOMIC DNA]</scope>
    <source>
        <strain evidence="7">HyVt-456</strain>
    </source>
</reference>
<dbReference type="AlphaFoldDB" id="A0A7V1PVE2"/>
<feature type="domain" description="Cytochrome c" evidence="6">
    <location>
        <begin position="47"/>
        <end position="129"/>
    </location>
</feature>
<keyword evidence="1 4" id="KW-0349">Heme</keyword>
<name>A0A7V1PVE2_CALAY</name>
<proteinExistence type="predicted"/>
<evidence type="ECO:0000259" key="6">
    <source>
        <dbReference type="PROSITE" id="PS51007"/>
    </source>
</evidence>
<dbReference type="Gene3D" id="1.10.760.10">
    <property type="entry name" value="Cytochrome c-like domain"/>
    <property type="match status" value="1"/>
</dbReference>
<dbReference type="EMBL" id="DRLD01000210">
    <property type="protein sequence ID" value="HED10532.1"/>
    <property type="molecule type" value="Genomic_DNA"/>
</dbReference>
<evidence type="ECO:0000256" key="1">
    <source>
        <dbReference type="ARBA" id="ARBA00022617"/>
    </source>
</evidence>
<evidence type="ECO:0000256" key="5">
    <source>
        <dbReference type="SAM" id="Phobius"/>
    </source>
</evidence>
<dbReference type="GO" id="GO:0046872">
    <property type="term" value="F:metal ion binding"/>
    <property type="evidence" value="ECO:0007669"/>
    <property type="project" value="UniProtKB-KW"/>
</dbReference>
<dbReference type="GO" id="GO:0020037">
    <property type="term" value="F:heme binding"/>
    <property type="evidence" value="ECO:0007669"/>
    <property type="project" value="InterPro"/>
</dbReference>
<keyword evidence="2 4" id="KW-0479">Metal-binding</keyword>
<evidence type="ECO:0000256" key="2">
    <source>
        <dbReference type="ARBA" id="ARBA00022723"/>
    </source>
</evidence>
<evidence type="ECO:0000313" key="7">
    <source>
        <dbReference type="EMBL" id="HED10532.1"/>
    </source>
</evidence>
<dbReference type="GO" id="GO:0009055">
    <property type="term" value="F:electron transfer activity"/>
    <property type="evidence" value="ECO:0007669"/>
    <property type="project" value="InterPro"/>
</dbReference>
<organism evidence="7">
    <name type="scientific">Caldithrix abyssi</name>
    <dbReference type="NCBI Taxonomy" id="187145"/>
    <lineage>
        <taxon>Bacteria</taxon>
        <taxon>Pseudomonadati</taxon>
        <taxon>Calditrichota</taxon>
        <taxon>Calditrichia</taxon>
        <taxon>Calditrichales</taxon>
        <taxon>Calditrichaceae</taxon>
        <taxon>Caldithrix</taxon>
    </lineage>
</organism>
<keyword evidence="5" id="KW-0472">Membrane</keyword>
<dbReference type="InterPro" id="IPR036909">
    <property type="entry name" value="Cyt_c-like_dom_sf"/>
</dbReference>
<feature type="transmembrane region" description="Helical" evidence="5">
    <location>
        <begin position="261"/>
        <end position="283"/>
    </location>
</feature>
<gene>
    <name evidence="7" type="ORF">ENJ10_07570</name>
</gene>
<keyword evidence="3 4" id="KW-0408">Iron</keyword>
<keyword evidence="5" id="KW-1133">Transmembrane helix</keyword>
<evidence type="ECO:0000256" key="4">
    <source>
        <dbReference type="PROSITE-ProRule" id="PRU00433"/>
    </source>
</evidence>
<sequence>MKTIKTGILMKTASILFLTSTLLLGQSRWEVPAEAKDKISFHMFNEDMVNEGRMLYESSCASCHGTPTEANYALMVPSPGDPAGERFQKQTDGALFYKIKTGRDQMPKYEDVFSEDEIWNIIAYFRSLNPAYVQPVPDLEGIEIPTFEVKLSYDENVDKLVVKVKTDGEIEAGIDVSAFIKTMFGKYPLGKTRTNDFGIAYFDVDHKIPGDSLGNLTAIAKVRKGYGFDKVTRILPMGTPTKPLSAIAGRHLWSTDDQAPLWLDIIFHATIIFIWGAMFVIIYQLRKLKKLA</sequence>
<dbReference type="PROSITE" id="PS51007">
    <property type="entry name" value="CYTC"/>
    <property type="match status" value="1"/>
</dbReference>
<dbReference type="InterPro" id="IPR009056">
    <property type="entry name" value="Cyt_c-like_dom"/>
</dbReference>
<keyword evidence="5" id="KW-0812">Transmembrane</keyword>
<dbReference type="SUPFAM" id="SSF46626">
    <property type="entry name" value="Cytochrome c"/>
    <property type="match status" value="1"/>
</dbReference>
<accession>A0A7V1PVE2</accession>
<evidence type="ECO:0000256" key="3">
    <source>
        <dbReference type="ARBA" id="ARBA00023004"/>
    </source>
</evidence>